<dbReference type="Proteomes" id="UP001431209">
    <property type="component" value="Unassembled WGS sequence"/>
</dbReference>
<keyword evidence="2" id="KW-1185">Reference proteome</keyword>
<comment type="caution">
    <text evidence="1">The sequence shown here is derived from an EMBL/GenBank/DDBJ whole genome shotgun (WGS) entry which is preliminary data.</text>
</comment>
<organism evidence="1 2">
    <name type="scientific">Acrasis kona</name>
    <dbReference type="NCBI Taxonomy" id="1008807"/>
    <lineage>
        <taxon>Eukaryota</taxon>
        <taxon>Discoba</taxon>
        <taxon>Heterolobosea</taxon>
        <taxon>Tetramitia</taxon>
        <taxon>Eutetramitia</taxon>
        <taxon>Acrasidae</taxon>
        <taxon>Acrasis</taxon>
    </lineage>
</organism>
<name>A0AAW2ZJ12_9EUKA</name>
<proteinExistence type="predicted"/>
<accession>A0AAW2ZJ12</accession>
<evidence type="ECO:0000313" key="1">
    <source>
        <dbReference type="EMBL" id="KAL0488691.1"/>
    </source>
</evidence>
<dbReference type="AlphaFoldDB" id="A0AAW2ZJ12"/>
<gene>
    <name evidence="1" type="ORF">AKO1_015839</name>
</gene>
<dbReference type="EMBL" id="JAOPGA020001461">
    <property type="protein sequence ID" value="KAL0488691.1"/>
    <property type="molecule type" value="Genomic_DNA"/>
</dbReference>
<evidence type="ECO:0000313" key="2">
    <source>
        <dbReference type="Proteomes" id="UP001431209"/>
    </source>
</evidence>
<reference evidence="1 2" key="1">
    <citation type="submission" date="2024-03" db="EMBL/GenBank/DDBJ databases">
        <title>The Acrasis kona genome and developmental transcriptomes reveal deep origins of eukaryotic multicellular pathways.</title>
        <authorList>
            <person name="Sheikh S."/>
            <person name="Fu C.-J."/>
            <person name="Brown M.W."/>
            <person name="Baldauf S.L."/>
        </authorList>
    </citation>
    <scope>NUCLEOTIDE SEQUENCE [LARGE SCALE GENOMIC DNA]</scope>
    <source>
        <strain evidence="1 2">ATCC MYA-3509</strain>
    </source>
</reference>
<sequence>MKGIYGRRCALPFIDIHDNTLRVLESKQLTVDDAKEIQQRVEDMEYFIFPEPFVHNVRTLKRHSLMDKLILHKFHKVCTNDELNGSIPIEFMVHRNSTAF</sequence>
<protein>
    <submittedName>
        <fullName evidence="1">Uncharacterized protein</fullName>
    </submittedName>
</protein>